<sequence length="334" mass="38027">MKMTRFVAIIFFAGIIMFSGCVEDTNVDSLIEDLDNENEIVRVNAMDTLVNMGDEKTIEETEQVILQKDSCSSIDNNLNSSQYNPYILKTYGNVSQNSDKTYISTKKLREIRDNSLEEIERYMYPFGPIVEFGSNPINGHFPIKVYGNLETKDRYYSDYDFNNIYLILDKHANSSQINNLPVIITITNNTQWVGFTDWYEEGSSLHVHTIDISSDTLTLQRLEGHSLNDSTNTESAIYDPDVVKGFGTVPEMEHLLLSNYTQKLKAINNSIPNQMEVYNYPVASYAVHASRGYLVAQVTKSFTEKEMDDIYSLIHEVASDEGIENVPVIFVFLT</sequence>
<proteinExistence type="predicted"/>
<dbReference type="EMBL" id="JAGSOI010000089">
    <property type="protein sequence ID" value="MCM1987899.1"/>
    <property type="molecule type" value="Genomic_DNA"/>
</dbReference>
<dbReference type="PROSITE" id="PS51257">
    <property type="entry name" value="PROKAR_LIPOPROTEIN"/>
    <property type="match status" value="1"/>
</dbReference>
<dbReference type="RefSeq" id="WP_250869274.1">
    <property type="nucleotide sequence ID" value="NZ_JAGSOI010000089.1"/>
</dbReference>
<evidence type="ECO:0000313" key="1">
    <source>
        <dbReference type="EMBL" id="MCM1987899.1"/>
    </source>
</evidence>
<evidence type="ECO:0008006" key="3">
    <source>
        <dbReference type="Google" id="ProtNLM"/>
    </source>
</evidence>
<reference evidence="1" key="2">
    <citation type="submission" date="2021-04" db="EMBL/GenBank/DDBJ databases">
        <authorList>
            <person name="Dong X."/>
        </authorList>
    </citation>
    <scope>NUCLEOTIDE SEQUENCE</scope>
    <source>
        <strain evidence="1">LLY</strain>
    </source>
</reference>
<accession>A0A9E4ZJN9</accession>
<evidence type="ECO:0000313" key="2">
    <source>
        <dbReference type="Proteomes" id="UP001056766"/>
    </source>
</evidence>
<keyword evidence="2" id="KW-1185">Reference proteome</keyword>
<dbReference type="AlphaFoldDB" id="A0A9E4ZJN9"/>
<reference evidence="1" key="1">
    <citation type="journal article" date="2021" name="mSystems">
        <title>Bacteria and Archaea Synergistically Convert Glycine Betaine to Biogenic Methane in the Formosa Cold Seep of the South China Sea.</title>
        <authorList>
            <person name="Li L."/>
            <person name="Zhang W."/>
            <person name="Zhang S."/>
            <person name="Song L."/>
            <person name="Sun Q."/>
            <person name="Zhang H."/>
            <person name="Xiang H."/>
            <person name="Dong X."/>
        </authorList>
    </citation>
    <scope>NUCLEOTIDE SEQUENCE</scope>
    <source>
        <strain evidence="1">LLY</strain>
    </source>
</reference>
<comment type="caution">
    <text evidence="1">The sequence shown here is derived from an EMBL/GenBank/DDBJ whole genome shotgun (WGS) entry which is preliminary data.</text>
</comment>
<gene>
    <name evidence="1" type="ORF">KDK67_13100</name>
</gene>
<name>A0A9E4ZJN9_9EURY</name>
<organism evidence="1 2">
    <name type="scientific">Methanococcoides seepicolus</name>
    <dbReference type="NCBI Taxonomy" id="2828780"/>
    <lineage>
        <taxon>Archaea</taxon>
        <taxon>Methanobacteriati</taxon>
        <taxon>Methanobacteriota</taxon>
        <taxon>Stenosarchaea group</taxon>
        <taxon>Methanomicrobia</taxon>
        <taxon>Methanosarcinales</taxon>
        <taxon>Methanosarcinaceae</taxon>
        <taxon>Methanococcoides</taxon>
    </lineage>
</organism>
<dbReference type="Proteomes" id="UP001056766">
    <property type="component" value="Unassembled WGS sequence"/>
</dbReference>
<protein>
    <recommendedName>
        <fullName evidence="3">Lipoprotein</fullName>
    </recommendedName>
</protein>